<keyword evidence="1 5" id="KW-0963">Cytoplasm</keyword>
<comment type="function">
    <text evidence="5">Member of a network of 50S ribosomal subunit biogenesis factors which assembles along the 30S-50S interface, preventing incorrect 23S rRNA structures from forming. Promotes peptidyl transferase center (PTC) maturation.</text>
</comment>
<sequence length="197" mass="22391">MRITMAEQQHFEGFDSEPEELSRSAYKREAQAIRKLADKIADLGTLSFKHLNFPDESVKEAFVIARGMRKNSDEKRRQLQFAAKLLRAYDAEDLKKQIESIGATPKADPNAMRLENLRENLIRGGVKALNTFTAVINDTDRNKLRTLIKKAKDELAQEKGERPAARALFKYIKSELQRSGAAIPDELAKPYIEEEGK</sequence>
<organism evidence="7 8">
    <name type="scientific">Succinatimonas hippei (strain DSM 22608 / JCM 16073 / KCTC 15190 / YIT 12066)</name>
    <dbReference type="NCBI Taxonomy" id="762983"/>
    <lineage>
        <taxon>Bacteria</taxon>
        <taxon>Pseudomonadati</taxon>
        <taxon>Pseudomonadota</taxon>
        <taxon>Gammaproteobacteria</taxon>
        <taxon>Aeromonadales</taxon>
        <taxon>Succinivibrionaceae</taxon>
        <taxon>Succinatimonas</taxon>
    </lineage>
</organism>
<dbReference type="AlphaFoldDB" id="E8LJU2"/>
<evidence type="ECO:0000256" key="6">
    <source>
        <dbReference type="SAM" id="MobiDB-lite"/>
    </source>
</evidence>
<dbReference type="GO" id="GO:0019843">
    <property type="term" value="F:rRNA binding"/>
    <property type="evidence" value="ECO:0007669"/>
    <property type="project" value="UniProtKB-UniRule"/>
</dbReference>
<evidence type="ECO:0000256" key="2">
    <source>
        <dbReference type="ARBA" id="ARBA00022517"/>
    </source>
</evidence>
<dbReference type="HOGENOM" id="CLU_106757_3_0_6"/>
<dbReference type="InterPro" id="IPR023153">
    <property type="entry name" value="DarP_sf"/>
</dbReference>
<dbReference type="PANTHER" id="PTHR38101:SF1">
    <property type="entry name" value="UPF0307 PROTEIN YJGA"/>
    <property type="match status" value="1"/>
</dbReference>
<dbReference type="SUPFAM" id="SSF158710">
    <property type="entry name" value="PSPTO4464-like"/>
    <property type="match status" value="1"/>
</dbReference>
<keyword evidence="8" id="KW-1185">Reference proteome</keyword>
<dbReference type="HAMAP" id="MF_00765">
    <property type="entry name" value="DarP"/>
    <property type="match status" value="1"/>
</dbReference>
<dbReference type="Gene3D" id="1.10.60.30">
    <property type="entry name" value="PSPTO4464-like domains"/>
    <property type="match status" value="2"/>
</dbReference>
<evidence type="ECO:0000313" key="7">
    <source>
        <dbReference type="EMBL" id="EFY07215.1"/>
    </source>
</evidence>
<feature type="region of interest" description="Disordered" evidence="6">
    <location>
        <begin position="1"/>
        <end position="22"/>
    </location>
</feature>
<dbReference type="eggNOG" id="COG3028">
    <property type="taxonomic scope" value="Bacteria"/>
</dbReference>
<dbReference type="GO" id="GO:0043022">
    <property type="term" value="F:ribosome binding"/>
    <property type="evidence" value="ECO:0007669"/>
    <property type="project" value="UniProtKB-UniRule"/>
</dbReference>
<protein>
    <recommendedName>
        <fullName evidence="5">Dual-action ribosomal maturation protein DarP</fullName>
    </recommendedName>
    <alternativeName>
        <fullName evidence="5">Large ribosomal subunit assembly factor DarP</fullName>
    </alternativeName>
</protein>
<comment type="subcellular location">
    <subcellularLocation>
        <location evidence="5">Cytoplasm</location>
    </subcellularLocation>
    <text evidence="5">Associates with late stage pre-50S ribosomal subunits.</text>
</comment>
<dbReference type="PANTHER" id="PTHR38101">
    <property type="entry name" value="UPF0307 PROTEIN YJGA"/>
    <property type="match status" value="1"/>
</dbReference>
<gene>
    <name evidence="5" type="primary">darP</name>
    <name evidence="7" type="ORF">HMPREF9444_00977</name>
</gene>
<comment type="similarity">
    <text evidence="5">Belongs to the DarP family.</text>
</comment>
<proteinExistence type="inferred from homology"/>
<evidence type="ECO:0000256" key="5">
    <source>
        <dbReference type="HAMAP-Rule" id="MF_00765"/>
    </source>
</evidence>
<evidence type="ECO:0000256" key="3">
    <source>
        <dbReference type="ARBA" id="ARBA00022730"/>
    </source>
</evidence>
<reference evidence="7 8" key="1">
    <citation type="submission" date="2011-01" db="EMBL/GenBank/DDBJ databases">
        <authorList>
            <person name="Weinstock G."/>
            <person name="Sodergren E."/>
            <person name="Clifton S."/>
            <person name="Fulton L."/>
            <person name="Fulton B."/>
            <person name="Courtney L."/>
            <person name="Fronick C."/>
            <person name="Harrison M."/>
            <person name="Strong C."/>
            <person name="Farmer C."/>
            <person name="Delahaunty K."/>
            <person name="Markovic C."/>
            <person name="Hall O."/>
            <person name="Minx P."/>
            <person name="Tomlinson C."/>
            <person name="Mitreva M."/>
            <person name="Hou S."/>
            <person name="Chen J."/>
            <person name="Wollam A."/>
            <person name="Pepin K.H."/>
            <person name="Johnson M."/>
            <person name="Bhonagiri V."/>
            <person name="Zhang X."/>
            <person name="Suruliraj S."/>
            <person name="Warren W."/>
            <person name="Chinwalla A."/>
            <person name="Mardis E.R."/>
            <person name="Wilson R.K."/>
        </authorList>
    </citation>
    <scope>NUCLEOTIDE SEQUENCE [LARGE SCALE GENOMIC DNA]</scope>
    <source>
        <strain evidence="8">DSM 22608 / JCM 16073 / KCTC 15190 / YIT 12066</strain>
    </source>
</reference>
<dbReference type="Pfam" id="PF04751">
    <property type="entry name" value="DarP"/>
    <property type="match status" value="1"/>
</dbReference>
<dbReference type="Proteomes" id="UP000018458">
    <property type="component" value="Unassembled WGS sequence"/>
</dbReference>
<comment type="caution">
    <text evidence="7">The sequence shown here is derived from an EMBL/GenBank/DDBJ whole genome shotgun (WGS) entry which is preliminary data.</text>
</comment>
<evidence type="ECO:0000313" key="8">
    <source>
        <dbReference type="Proteomes" id="UP000018458"/>
    </source>
</evidence>
<evidence type="ECO:0000256" key="1">
    <source>
        <dbReference type="ARBA" id="ARBA00022490"/>
    </source>
</evidence>
<dbReference type="EMBL" id="AEVO01000046">
    <property type="protein sequence ID" value="EFY07215.1"/>
    <property type="molecule type" value="Genomic_DNA"/>
</dbReference>
<accession>E8LJU2</accession>
<dbReference type="GO" id="GO:1902626">
    <property type="term" value="P:assembly of large subunit precursor of preribosome"/>
    <property type="evidence" value="ECO:0007669"/>
    <property type="project" value="UniProtKB-UniRule"/>
</dbReference>
<dbReference type="InterPro" id="IPR006839">
    <property type="entry name" value="DarP"/>
</dbReference>
<keyword evidence="3 5" id="KW-0699">rRNA-binding</keyword>
<keyword evidence="2 5" id="KW-0690">Ribosome biogenesis</keyword>
<dbReference type="GO" id="GO:0005829">
    <property type="term" value="C:cytosol"/>
    <property type="evidence" value="ECO:0007669"/>
    <property type="project" value="TreeGrafter"/>
</dbReference>
<evidence type="ECO:0000256" key="4">
    <source>
        <dbReference type="ARBA" id="ARBA00022884"/>
    </source>
</evidence>
<dbReference type="STRING" id="762983.HMPREF9444_00977"/>
<dbReference type="NCBIfam" id="NF003593">
    <property type="entry name" value="PRK05255.1-1"/>
    <property type="match status" value="1"/>
</dbReference>
<dbReference type="CDD" id="cd16331">
    <property type="entry name" value="YjgA-like"/>
    <property type="match status" value="1"/>
</dbReference>
<name>E8LJU2_SUCHY</name>
<keyword evidence="4 5" id="KW-0694">RNA-binding</keyword>